<proteinExistence type="predicted"/>
<reference evidence="2" key="1">
    <citation type="submission" date="2016-03" db="EMBL/GenBank/DDBJ databases">
        <title>Draft genome sequence of Rosellinia necatrix.</title>
        <authorList>
            <person name="Kanematsu S."/>
        </authorList>
    </citation>
    <scope>NUCLEOTIDE SEQUENCE [LARGE SCALE GENOMIC DNA]</scope>
    <source>
        <strain evidence="2">W97</strain>
    </source>
</reference>
<organism evidence="2">
    <name type="scientific">Rosellinia necatrix</name>
    <name type="common">White root-rot fungus</name>
    <dbReference type="NCBI Taxonomy" id="77044"/>
    <lineage>
        <taxon>Eukaryota</taxon>
        <taxon>Fungi</taxon>
        <taxon>Dikarya</taxon>
        <taxon>Ascomycota</taxon>
        <taxon>Pezizomycotina</taxon>
        <taxon>Sordariomycetes</taxon>
        <taxon>Xylariomycetidae</taxon>
        <taxon>Xylariales</taxon>
        <taxon>Xylariaceae</taxon>
        <taxon>Rosellinia</taxon>
    </lineage>
</organism>
<evidence type="ECO:0000313" key="2">
    <source>
        <dbReference type="EMBL" id="GAP82514.1"/>
    </source>
</evidence>
<keyword evidence="1" id="KW-0175">Coiled coil</keyword>
<gene>
    <name evidence="2" type="ORF">SAMD00023353_0100600</name>
</gene>
<dbReference type="Proteomes" id="UP000054516">
    <property type="component" value="Unassembled WGS sequence"/>
</dbReference>
<evidence type="ECO:0000313" key="3">
    <source>
        <dbReference type="Proteomes" id="UP000054516"/>
    </source>
</evidence>
<keyword evidence="3" id="KW-1185">Reference proteome</keyword>
<sequence length="148" mass="16902">MSSKQTFQVPSAASAKDYLSRIKKKDDLATEKNNKGAPLQSEQYYIRDSAETNVNSASRFSYLVKVFIPKLREEIRRLLEEIEQGRIRVNTANELIWDGIAVLPADFQKDEKWVEDMGNIRNWALEATREKYGGDVGLTSMPALRGFQ</sequence>
<dbReference type="AlphaFoldDB" id="A0A1S7UHA4"/>
<name>A0A1S7UHA4_ROSNE</name>
<protein>
    <submittedName>
        <fullName evidence="2">Uncharacterized protein</fullName>
    </submittedName>
</protein>
<accession>A0A1S7UHA4</accession>
<feature type="coiled-coil region" evidence="1">
    <location>
        <begin position="68"/>
        <end position="95"/>
    </location>
</feature>
<dbReference type="EMBL" id="DF977446">
    <property type="protein sequence ID" value="GAP82514.1"/>
    <property type="molecule type" value="Genomic_DNA"/>
</dbReference>
<evidence type="ECO:0000256" key="1">
    <source>
        <dbReference type="SAM" id="Coils"/>
    </source>
</evidence>